<proteinExistence type="predicted"/>
<evidence type="ECO:0000313" key="5">
    <source>
        <dbReference type="EMBL" id="MBP1906354.1"/>
    </source>
</evidence>
<feature type="domain" description="HTH araC/xylS-type" evidence="4">
    <location>
        <begin position="8"/>
        <end position="106"/>
    </location>
</feature>
<dbReference type="InterPro" id="IPR011256">
    <property type="entry name" value="Reg_factor_effector_dom_sf"/>
</dbReference>
<dbReference type="Pfam" id="PF06445">
    <property type="entry name" value="GyrI-like"/>
    <property type="match status" value="1"/>
</dbReference>
<dbReference type="EMBL" id="JAGGKG010000014">
    <property type="protein sequence ID" value="MBP1906354.1"/>
    <property type="molecule type" value="Genomic_DNA"/>
</dbReference>
<dbReference type="PRINTS" id="PR00032">
    <property type="entry name" value="HTHARAC"/>
</dbReference>
<dbReference type="Gene3D" id="3.20.80.10">
    <property type="entry name" value="Regulatory factor, effector binding domain"/>
    <property type="match status" value="1"/>
</dbReference>
<protein>
    <submittedName>
        <fullName evidence="5">AraC family transcriptional regulator</fullName>
    </submittedName>
</protein>
<dbReference type="InterPro" id="IPR020449">
    <property type="entry name" value="Tscrpt_reg_AraC-type_HTH"/>
</dbReference>
<sequence length="298" mass="34445">MAWVERMSKALDYIEDNLLTNIDLAQVAKIACCTSYNFHRIFSIVAEVSLSEYIRRRKMTLAAFELQNSSIKIVDLALKYGYDSPEAFARAFNNIHGQTPSSSRNQGVILTAYPRISFLLTVRGVVPMNYRIESKEAFHVYGIEDIFTTDQGENFISVPRFWQEARDDGRLEKLTNSTNMFQEVSNNLCLVNAICDYRQLEDDNKFPYMMFALKTSKSQTEGYKEEMVPAATWAIFRTENHTYKGTSAALQNVIKRVYTEWLPTADYEKVDGYELEMYYGSGSVCWSELWIRVRPNKK</sequence>
<keyword evidence="3" id="KW-0804">Transcription</keyword>
<reference evidence="5 6" key="1">
    <citation type="submission" date="2021-03" db="EMBL/GenBank/DDBJ databases">
        <title>Genomic Encyclopedia of Type Strains, Phase IV (KMG-IV): sequencing the most valuable type-strain genomes for metagenomic binning, comparative biology and taxonomic classification.</title>
        <authorList>
            <person name="Goeker M."/>
        </authorList>
    </citation>
    <scope>NUCLEOTIDE SEQUENCE [LARGE SCALE GENOMIC DNA]</scope>
    <source>
        <strain evidence="5 6">DSM 14349</strain>
    </source>
</reference>
<dbReference type="InterPro" id="IPR029442">
    <property type="entry name" value="GyrI-like"/>
</dbReference>
<name>A0ABS4FUY8_9BACL</name>
<keyword evidence="1" id="KW-0805">Transcription regulation</keyword>
<dbReference type="RefSeq" id="WP_210089946.1">
    <property type="nucleotide sequence ID" value="NZ_JAGGKG010000014.1"/>
</dbReference>
<dbReference type="Pfam" id="PF12833">
    <property type="entry name" value="HTH_18"/>
    <property type="match status" value="1"/>
</dbReference>
<accession>A0ABS4FUY8</accession>
<dbReference type="PANTHER" id="PTHR47504:SF5">
    <property type="entry name" value="RIGHT ORIGIN-BINDING PROTEIN"/>
    <property type="match status" value="1"/>
</dbReference>
<dbReference type="PROSITE" id="PS00041">
    <property type="entry name" value="HTH_ARAC_FAMILY_1"/>
    <property type="match status" value="1"/>
</dbReference>
<evidence type="ECO:0000313" key="6">
    <source>
        <dbReference type="Proteomes" id="UP001519272"/>
    </source>
</evidence>
<evidence type="ECO:0000256" key="3">
    <source>
        <dbReference type="ARBA" id="ARBA00023163"/>
    </source>
</evidence>
<dbReference type="SUPFAM" id="SSF55136">
    <property type="entry name" value="Probable bacterial effector-binding domain"/>
    <property type="match status" value="1"/>
</dbReference>
<dbReference type="InterPro" id="IPR010499">
    <property type="entry name" value="AraC_E-bd"/>
</dbReference>
<dbReference type="SMART" id="SM00871">
    <property type="entry name" value="AraC_E_bind"/>
    <property type="match status" value="1"/>
</dbReference>
<dbReference type="Gene3D" id="1.10.10.60">
    <property type="entry name" value="Homeodomain-like"/>
    <property type="match status" value="2"/>
</dbReference>
<dbReference type="SMART" id="SM00342">
    <property type="entry name" value="HTH_ARAC"/>
    <property type="match status" value="1"/>
</dbReference>
<evidence type="ECO:0000259" key="4">
    <source>
        <dbReference type="PROSITE" id="PS01124"/>
    </source>
</evidence>
<gene>
    <name evidence="5" type="ORF">J2Z32_003003</name>
</gene>
<evidence type="ECO:0000256" key="2">
    <source>
        <dbReference type="ARBA" id="ARBA00023125"/>
    </source>
</evidence>
<dbReference type="InterPro" id="IPR018060">
    <property type="entry name" value="HTH_AraC"/>
</dbReference>
<dbReference type="InterPro" id="IPR018062">
    <property type="entry name" value="HTH_AraC-typ_CS"/>
</dbReference>
<dbReference type="SUPFAM" id="SSF46689">
    <property type="entry name" value="Homeodomain-like"/>
    <property type="match status" value="2"/>
</dbReference>
<dbReference type="InterPro" id="IPR050959">
    <property type="entry name" value="MarA-like"/>
</dbReference>
<evidence type="ECO:0000256" key="1">
    <source>
        <dbReference type="ARBA" id="ARBA00023015"/>
    </source>
</evidence>
<dbReference type="PROSITE" id="PS01124">
    <property type="entry name" value="HTH_ARAC_FAMILY_2"/>
    <property type="match status" value="1"/>
</dbReference>
<keyword evidence="2" id="KW-0238">DNA-binding</keyword>
<dbReference type="PANTHER" id="PTHR47504">
    <property type="entry name" value="RIGHT ORIGIN-BINDING PROTEIN"/>
    <property type="match status" value="1"/>
</dbReference>
<dbReference type="Proteomes" id="UP001519272">
    <property type="component" value="Unassembled WGS sequence"/>
</dbReference>
<comment type="caution">
    <text evidence="5">The sequence shown here is derived from an EMBL/GenBank/DDBJ whole genome shotgun (WGS) entry which is preliminary data.</text>
</comment>
<keyword evidence="6" id="KW-1185">Reference proteome</keyword>
<organism evidence="5 6">
    <name type="scientific">Paenibacillus turicensis</name>
    <dbReference type="NCBI Taxonomy" id="160487"/>
    <lineage>
        <taxon>Bacteria</taxon>
        <taxon>Bacillati</taxon>
        <taxon>Bacillota</taxon>
        <taxon>Bacilli</taxon>
        <taxon>Bacillales</taxon>
        <taxon>Paenibacillaceae</taxon>
        <taxon>Paenibacillus</taxon>
    </lineage>
</organism>
<dbReference type="InterPro" id="IPR009057">
    <property type="entry name" value="Homeodomain-like_sf"/>
</dbReference>